<keyword evidence="1" id="KW-0560">Oxidoreductase</keyword>
<dbReference type="EMBL" id="CM007905">
    <property type="protein sequence ID" value="OTF91281.1"/>
    <property type="molecule type" value="Genomic_DNA"/>
</dbReference>
<dbReference type="PANTHER" id="PTHR21243">
    <property type="entry name" value="PROTEIN SCAI"/>
    <property type="match status" value="1"/>
</dbReference>
<dbReference type="EMBL" id="MNCJ02000331">
    <property type="protein sequence ID" value="KAF5758924.1"/>
    <property type="molecule type" value="Genomic_DNA"/>
</dbReference>
<name>A0A251S285_HELAN</name>
<reference evidence="2" key="2">
    <citation type="submission" date="2017-02" db="EMBL/GenBank/DDBJ databases">
        <title>Sunflower complete genome.</title>
        <authorList>
            <person name="Langlade N."/>
            <person name="Munos S."/>
        </authorList>
    </citation>
    <scope>NUCLEOTIDE SEQUENCE [LARGE SCALE GENOMIC DNA]</scope>
    <source>
        <tissue evidence="2">Leaves</tissue>
    </source>
</reference>
<protein>
    <submittedName>
        <fullName evidence="1">Isomerase, Enoyl-CoA hydratase, 3-hydroxyacyl-CoA dehydrogenase</fullName>
        <ecNumber evidence="1">1.1.1.35</ecNumber>
        <ecNumber evidence="1">4.2.1.17</ecNumber>
        <ecNumber evidence="1">5.-.-.-</ecNumber>
    </submittedName>
</protein>
<proteinExistence type="predicted"/>
<gene>
    <name evidence="2" type="ORF">HannXRQ_Chr16g0508981</name>
    <name evidence="1" type="ORF">HanXRQr2_Chr16g0735051</name>
</gene>
<sequence length="160" mass="17447">MMDPSLPPNPKKALLYRPSVTHLLSVMAIMCDGLPPDGVMLIYIAASDGTPCREFWSKSNQYYTEAKNIKVQGHLMLLKLYGPFLSAVLNSLKESFDQALQRDDVKAIVVTGAKGKFSGGFDLNVLGGLREGKAMTTGLEEKHGCESVHILSDTMEMPNG</sequence>
<dbReference type="InterPro" id="IPR022709">
    <property type="entry name" value="SCAI"/>
</dbReference>
<evidence type="ECO:0000313" key="2">
    <source>
        <dbReference type="EMBL" id="OTF91281.1"/>
    </source>
</evidence>
<dbReference type="GO" id="GO:0006351">
    <property type="term" value="P:DNA-templated transcription"/>
    <property type="evidence" value="ECO:0007669"/>
    <property type="project" value="InterPro"/>
</dbReference>
<reference evidence="1" key="3">
    <citation type="submission" date="2020-06" db="EMBL/GenBank/DDBJ databases">
        <title>Helianthus annuus Genome sequencing and assembly Release 2.</title>
        <authorList>
            <person name="Gouzy J."/>
            <person name="Langlade N."/>
            <person name="Munos S."/>
        </authorList>
    </citation>
    <scope>NUCLEOTIDE SEQUENCE</scope>
    <source>
        <tissue evidence="1">Leaves</tissue>
    </source>
</reference>
<dbReference type="Gene3D" id="3.90.226.10">
    <property type="entry name" value="2-enoyl-CoA Hydratase, Chain A, domain 1"/>
    <property type="match status" value="1"/>
</dbReference>
<accession>A0A251S285</accession>
<reference evidence="1 3" key="1">
    <citation type="journal article" date="2017" name="Nature">
        <title>The sunflower genome provides insights into oil metabolism, flowering and Asterid evolution.</title>
        <authorList>
            <person name="Badouin H."/>
            <person name="Gouzy J."/>
            <person name="Grassa C.J."/>
            <person name="Murat F."/>
            <person name="Staton S.E."/>
            <person name="Cottret L."/>
            <person name="Lelandais-Briere C."/>
            <person name="Owens G.L."/>
            <person name="Carrere S."/>
            <person name="Mayjonade B."/>
            <person name="Legrand L."/>
            <person name="Gill N."/>
            <person name="Kane N.C."/>
            <person name="Bowers J.E."/>
            <person name="Hubner S."/>
            <person name="Bellec A."/>
            <person name="Berard A."/>
            <person name="Berges H."/>
            <person name="Blanchet N."/>
            <person name="Boniface M.C."/>
            <person name="Brunel D."/>
            <person name="Catrice O."/>
            <person name="Chaidir N."/>
            <person name="Claudel C."/>
            <person name="Donnadieu C."/>
            <person name="Faraut T."/>
            <person name="Fievet G."/>
            <person name="Helmstetter N."/>
            <person name="King M."/>
            <person name="Knapp S.J."/>
            <person name="Lai Z."/>
            <person name="Le Paslier M.C."/>
            <person name="Lippi Y."/>
            <person name="Lorenzon L."/>
            <person name="Mandel J.R."/>
            <person name="Marage G."/>
            <person name="Marchand G."/>
            <person name="Marquand E."/>
            <person name="Bret-Mestries E."/>
            <person name="Morien E."/>
            <person name="Nambeesan S."/>
            <person name="Nguyen T."/>
            <person name="Pegot-Espagnet P."/>
            <person name="Pouilly N."/>
            <person name="Raftis F."/>
            <person name="Sallet E."/>
            <person name="Schiex T."/>
            <person name="Thomas J."/>
            <person name="Vandecasteele C."/>
            <person name="Vares D."/>
            <person name="Vear F."/>
            <person name="Vautrin S."/>
            <person name="Crespi M."/>
            <person name="Mangin B."/>
            <person name="Burke J.M."/>
            <person name="Salse J."/>
            <person name="Munos S."/>
            <person name="Vincourt P."/>
            <person name="Rieseberg L.H."/>
            <person name="Langlade N.B."/>
        </authorList>
    </citation>
    <scope>NUCLEOTIDE SEQUENCE [LARGE SCALE GENOMIC DNA]</scope>
    <source>
        <strain evidence="3">cv. SF193</strain>
        <tissue evidence="1">Leaves</tissue>
    </source>
</reference>
<keyword evidence="1" id="KW-0456">Lyase</keyword>
<dbReference type="Proteomes" id="UP000215914">
    <property type="component" value="Chromosome 16"/>
</dbReference>
<dbReference type="GO" id="GO:0016853">
    <property type="term" value="F:isomerase activity"/>
    <property type="evidence" value="ECO:0007669"/>
    <property type="project" value="UniProtKB-KW"/>
</dbReference>
<keyword evidence="1" id="KW-0413">Isomerase</keyword>
<dbReference type="AlphaFoldDB" id="A0A251S285"/>
<dbReference type="InParanoid" id="A0A251S285"/>
<evidence type="ECO:0000313" key="3">
    <source>
        <dbReference type="Proteomes" id="UP000215914"/>
    </source>
</evidence>
<dbReference type="Pfam" id="PF12070">
    <property type="entry name" value="SCAI"/>
    <property type="match status" value="1"/>
</dbReference>
<dbReference type="Gramene" id="mRNA:HanXRQr2_Chr16g0735051">
    <property type="protein sequence ID" value="mRNA:HanXRQr2_Chr16g0735051"/>
    <property type="gene ID" value="HanXRQr2_Chr16g0735051"/>
</dbReference>
<evidence type="ECO:0000313" key="1">
    <source>
        <dbReference type="EMBL" id="KAF5758924.1"/>
    </source>
</evidence>
<dbReference type="GO" id="GO:0004300">
    <property type="term" value="F:enoyl-CoA hydratase activity"/>
    <property type="evidence" value="ECO:0007669"/>
    <property type="project" value="UniProtKB-EC"/>
</dbReference>
<dbReference type="SUPFAM" id="SSF52096">
    <property type="entry name" value="ClpP/crotonase"/>
    <property type="match status" value="1"/>
</dbReference>
<dbReference type="EC" id="1.1.1.35" evidence="1"/>
<dbReference type="EC" id="5.-.-.-" evidence="1"/>
<organism evidence="2 3">
    <name type="scientific">Helianthus annuus</name>
    <name type="common">Common sunflower</name>
    <dbReference type="NCBI Taxonomy" id="4232"/>
    <lineage>
        <taxon>Eukaryota</taxon>
        <taxon>Viridiplantae</taxon>
        <taxon>Streptophyta</taxon>
        <taxon>Embryophyta</taxon>
        <taxon>Tracheophyta</taxon>
        <taxon>Spermatophyta</taxon>
        <taxon>Magnoliopsida</taxon>
        <taxon>eudicotyledons</taxon>
        <taxon>Gunneridae</taxon>
        <taxon>Pentapetalae</taxon>
        <taxon>asterids</taxon>
        <taxon>campanulids</taxon>
        <taxon>Asterales</taxon>
        <taxon>Asteraceae</taxon>
        <taxon>Asteroideae</taxon>
        <taxon>Heliantheae alliance</taxon>
        <taxon>Heliantheae</taxon>
        <taxon>Helianthus</taxon>
    </lineage>
</organism>
<dbReference type="GO" id="GO:0003857">
    <property type="term" value="F:(3S)-3-hydroxyacyl-CoA dehydrogenase (NAD+) activity"/>
    <property type="evidence" value="ECO:0007669"/>
    <property type="project" value="UniProtKB-EC"/>
</dbReference>
<dbReference type="GO" id="GO:0003714">
    <property type="term" value="F:transcription corepressor activity"/>
    <property type="evidence" value="ECO:0007669"/>
    <property type="project" value="InterPro"/>
</dbReference>
<dbReference type="InterPro" id="IPR029045">
    <property type="entry name" value="ClpP/crotonase-like_dom_sf"/>
</dbReference>
<keyword evidence="3" id="KW-1185">Reference proteome</keyword>
<dbReference type="STRING" id="4232.A0A251S285"/>
<dbReference type="EC" id="4.2.1.17" evidence="1"/>